<comment type="caution">
    <text evidence="1">The sequence shown here is derived from an EMBL/GenBank/DDBJ whole genome shotgun (WGS) entry which is preliminary data.</text>
</comment>
<gene>
    <name evidence="1" type="ORF">AAFF_G00146720</name>
</gene>
<proteinExistence type="predicted"/>
<name>A0AAD7RPN7_9TELE</name>
<dbReference type="Proteomes" id="UP001221898">
    <property type="component" value="Unassembled WGS sequence"/>
</dbReference>
<organism evidence="1 2">
    <name type="scientific">Aldrovandia affinis</name>
    <dbReference type="NCBI Taxonomy" id="143900"/>
    <lineage>
        <taxon>Eukaryota</taxon>
        <taxon>Metazoa</taxon>
        <taxon>Chordata</taxon>
        <taxon>Craniata</taxon>
        <taxon>Vertebrata</taxon>
        <taxon>Euteleostomi</taxon>
        <taxon>Actinopterygii</taxon>
        <taxon>Neopterygii</taxon>
        <taxon>Teleostei</taxon>
        <taxon>Notacanthiformes</taxon>
        <taxon>Halosauridae</taxon>
        <taxon>Aldrovandia</taxon>
    </lineage>
</organism>
<accession>A0AAD7RPN7</accession>
<dbReference type="EMBL" id="JAINUG010000201">
    <property type="protein sequence ID" value="KAJ8388054.1"/>
    <property type="molecule type" value="Genomic_DNA"/>
</dbReference>
<dbReference type="AlphaFoldDB" id="A0AAD7RPN7"/>
<reference evidence="1" key="1">
    <citation type="journal article" date="2023" name="Science">
        <title>Genome structures resolve the early diversification of teleost fishes.</title>
        <authorList>
            <person name="Parey E."/>
            <person name="Louis A."/>
            <person name="Montfort J."/>
            <person name="Bouchez O."/>
            <person name="Roques C."/>
            <person name="Iampietro C."/>
            <person name="Lluch J."/>
            <person name="Castinel A."/>
            <person name="Donnadieu C."/>
            <person name="Desvignes T."/>
            <person name="Floi Bucao C."/>
            <person name="Jouanno E."/>
            <person name="Wen M."/>
            <person name="Mejri S."/>
            <person name="Dirks R."/>
            <person name="Jansen H."/>
            <person name="Henkel C."/>
            <person name="Chen W.J."/>
            <person name="Zahm M."/>
            <person name="Cabau C."/>
            <person name="Klopp C."/>
            <person name="Thompson A.W."/>
            <person name="Robinson-Rechavi M."/>
            <person name="Braasch I."/>
            <person name="Lecointre G."/>
            <person name="Bobe J."/>
            <person name="Postlethwait J.H."/>
            <person name="Berthelot C."/>
            <person name="Roest Crollius H."/>
            <person name="Guiguen Y."/>
        </authorList>
    </citation>
    <scope>NUCLEOTIDE SEQUENCE</scope>
    <source>
        <strain evidence="1">NC1722</strain>
    </source>
</reference>
<sequence length="89" mass="9758">MSSRLCKNFKTFDVGPTRVFKHPALANLTLLPSTDRPPLGRDALRITAASASLLKASRFTGAVLCRGRNRLSVPPRALINRVKTRDATK</sequence>
<protein>
    <submittedName>
        <fullName evidence="1">Uncharacterized protein</fullName>
    </submittedName>
</protein>
<evidence type="ECO:0000313" key="2">
    <source>
        <dbReference type="Proteomes" id="UP001221898"/>
    </source>
</evidence>
<evidence type="ECO:0000313" key="1">
    <source>
        <dbReference type="EMBL" id="KAJ8388054.1"/>
    </source>
</evidence>
<keyword evidence="2" id="KW-1185">Reference proteome</keyword>